<name>A0A547Q998_9RHOB</name>
<evidence type="ECO:0000313" key="2">
    <source>
        <dbReference type="Proteomes" id="UP000318590"/>
    </source>
</evidence>
<reference evidence="1 2" key="1">
    <citation type="submission" date="2019-06" db="EMBL/GenBank/DDBJ databases">
        <title>Paenimaribius caenipelagi gen. nov., sp. nov., isolated from a tidal flat.</title>
        <authorList>
            <person name="Yoon J.-H."/>
        </authorList>
    </citation>
    <scope>NUCLEOTIDE SEQUENCE [LARGE SCALE GENOMIC DNA]</scope>
    <source>
        <strain evidence="1 2">JBTF-M29</strain>
    </source>
</reference>
<proteinExistence type="predicted"/>
<evidence type="ECO:0000313" key="1">
    <source>
        <dbReference type="EMBL" id="TRD22952.1"/>
    </source>
</evidence>
<dbReference type="RefSeq" id="WP_142833142.1">
    <property type="nucleotide sequence ID" value="NZ_VFSV01000003.1"/>
</dbReference>
<gene>
    <name evidence="1" type="ORF">FEV53_01955</name>
</gene>
<comment type="caution">
    <text evidence="1">The sequence shown here is derived from an EMBL/GenBank/DDBJ whole genome shotgun (WGS) entry which is preliminary data.</text>
</comment>
<organism evidence="1 2">
    <name type="scientific">Palleronia caenipelagi</name>
    <dbReference type="NCBI Taxonomy" id="2489174"/>
    <lineage>
        <taxon>Bacteria</taxon>
        <taxon>Pseudomonadati</taxon>
        <taxon>Pseudomonadota</taxon>
        <taxon>Alphaproteobacteria</taxon>
        <taxon>Rhodobacterales</taxon>
        <taxon>Roseobacteraceae</taxon>
        <taxon>Palleronia</taxon>
    </lineage>
</organism>
<keyword evidence="2" id="KW-1185">Reference proteome</keyword>
<dbReference type="AlphaFoldDB" id="A0A547Q998"/>
<dbReference type="OrthoDB" id="7880989at2"/>
<dbReference type="EMBL" id="VFSV01000003">
    <property type="protein sequence ID" value="TRD22952.1"/>
    <property type="molecule type" value="Genomic_DNA"/>
</dbReference>
<accession>A0A547Q998</accession>
<sequence>MPARLRLAAAPGLLAARARTAGPDQLPGLIGWFDAATPETLSLGSADVIANANRVPGGPGLTAVGAGGPAYAPTGGPGGRPALLWPDAPNNLGLSLANDAQVAELFVVCQFAGGTTATWPTYNAVFSSRAAVNECTAVGEIGKSHLAFGNAGQLVSSVSINGGAFGSAMLPLPLSILHFSASTESLPHLTLAAFGFQHAAATLGRSWRGPICEVLAYLTALTPNQRAHVQAYLTRKWRLW</sequence>
<protein>
    <submittedName>
        <fullName evidence="1">Uncharacterized protein</fullName>
    </submittedName>
</protein>
<dbReference type="Proteomes" id="UP000318590">
    <property type="component" value="Unassembled WGS sequence"/>
</dbReference>